<dbReference type="CDD" id="cd06410">
    <property type="entry name" value="PB1_UP2"/>
    <property type="match status" value="1"/>
</dbReference>
<dbReference type="AlphaFoldDB" id="S8DW70"/>
<reference evidence="3 4" key="1">
    <citation type="journal article" date="2013" name="BMC Genomics">
        <title>The miniature genome of a carnivorous plant Genlisea aurea contains a low number of genes and short non-coding sequences.</title>
        <authorList>
            <person name="Leushkin E.V."/>
            <person name="Sutormin R.A."/>
            <person name="Nabieva E.R."/>
            <person name="Penin A.A."/>
            <person name="Kondrashov A.S."/>
            <person name="Logacheva M.D."/>
        </authorList>
    </citation>
    <scope>NUCLEOTIDE SEQUENCE [LARGE SCALE GENOMIC DNA]</scope>
</reference>
<dbReference type="Gene3D" id="3.10.20.90">
    <property type="entry name" value="Phosphatidylinositol 3-kinase Catalytic Subunit, Chain A, domain 1"/>
    <property type="match status" value="1"/>
</dbReference>
<comment type="caution">
    <text evidence="3">The sequence shown here is derived from an EMBL/GenBank/DDBJ whole genome shotgun (WGS) entry which is preliminary data.</text>
</comment>
<evidence type="ECO:0000256" key="1">
    <source>
        <dbReference type="SAM" id="MobiDB-lite"/>
    </source>
</evidence>
<name>S8DW70_9LAMI</name>
<dbReference type="InterPro" id="IPR053198">
    <property type="entry name" value="Gynoecium_Dev_Regulator"/>
</dbReference>
<feature type="compositionally biased region" description="Polar residues" evidence="1">
    <location>
        <begin position="1"/>
        <end position="16"/>
    </location>
</feature>
<dbReference type="InterPro" id="IPR053793">
    <property type="entry name" value="PB1-like"/>
</dbReference>
<dbReference type="InterPro" id="IPR000270">
    <property type="entry name" value="PB1_dom"/>
</dbReference>
<dbReference type="PANTHER" id="PTHR31066">
    <property type="entry name" value="OS05G0427100 PROTEIN-RELATED"/>
    <property type="match status" value="1"/>
</dbReference>
<evidence type="ECO:0000313" key="3">
    <source>
        <dbReference type="EMBL" id="EPS64182.1"/>
    </source>
</evidence>
<dbReference type="Proteomes" id="UP000015453">
    <property type="component" value="Unassembled WGS sequence"/>
</dbReference>
<feature type="domain" description="PB1" evidence="2">
    <location>
        <begin position="29"/>
        <end position="135"/>
    </location>
</feature>
<dbReference type="PANTHER" id="PTHR31066:SF27">
    <property type="entry name" value="EXPRESSED PROTEIN"/>
    <property type="match status" value="1"/>
</dbReference>
<dbReference type="OrthoDB" id="774308at2759"/>
<dbReference type="SUPFAM" id="SSF54277">
    <property type="entry name" value="CAD &amp; PB1 domains"/>
    <property type="match status" value="1"/>
</dbReference>
<keyword evidence="4" id="KW-1185">Reference proteome</keyword>
<dbReference type="PROSITE" id="PS51745">
    <property type="entry name" value="PB1"/>
    <property type="match status" value="1"/>
</dbReference>
<gene>
    <name evidence="3" type="ORF">M569_10597</name>
</gene>
<feature type="compositionally biased region" description="Low complexity" evidence="1">
    <location>
        <begin position="234"/>
        <end position="246"/>
    </location>
</feature>
<evidence type="ECO:0000313" key="4">
    <source>
        <dbReference type="Proteomes" id="UP000015453"/>
    </source>
</evidence>
<feature type="region of interest" description="Disordered" evidence="1">
    <location>
        <begin position="192"/>
        <end position="249"/>
    </location>
</feature>
<feature type="non-terminal residue" evidence="3">
    <location>
        <position position="1"/>
    </location>
</feature>
<organism evidence="3 4">
    <name type="scientific">Genlisea aurea</name>
    <dbReference type="NCBI Taxonomy" id="192259"/>
    <lineage>
        <taxon>Eukaryota</taxon>
        <taxon>Viridiplantae</taxon>
        <taxon>Streptophyta</taxon>
        <taxon>Embryophyta</taxon>
        <taxon>Tracheophyta</taxon>
        <taxon>Spermatophyta</taxon>
        <taxon>Magnoliopsida</taxon>
        <taxon>eudicotyledons</taxon>
        <taxon>Gunneridae</taxon>
        <taxon>Pentapetalae</taxon>
        <taxon>asterids</taxon>
        <taxon>lamiids</taxon>
        <taxon>Lamiales</taxon>
        <taxon>Lentibulariaceae</taxon>
        <taxon>Genlisea</taxon>
    </lineage>
</organism>
<dbReference type="Pfam" id="PF00564">
    <property type="entry name" value="PB1"/>
    <property type="match status" value="1"/>
</dbReference>
<feature type="region of interest" description="Disordered" evidence="1">
    <location>
        <begin position="1"/>
        <end position="24"/>
    </location>
</feature>
<dbReference type="SMART" id="SM00666">
    <property type="entry name" value="PB1"/>
    <property type="match status" value="1"/>
</dbReference>
<dbReference type="EMBL" id="AUSU01004997">
    <property type="protein sequence ID" value="EPS64182.1"/>
    <property type="molecule type" value="Genomic_DNA"/>
</dbReference>
<sequence length="371" mass="40354">YADSIDSSPRSRQTDSWEADPPPAQLPHKLRFMCSYGGHIVHRPHDKTLCYVGGDTRIIVIDRQTPLSELHHRLSKTLLHNQSFSLKYQLPSEDLDSLISVATDEDLENMVEEYDRLNSLGTGLKPRLRLFLFPKSPGSIEGLLVESGSSKSDDWFFNALNGKTGCASDRAFSESSSINNLLGLDDDTVGKGGIGGKDSTDSQIEGSKLAGNGTGNSGVSHDVHSIPDSPMLETTSSFGSTSSSPSVANLPPIKVRVEENQKVGFSGIDDQFRQISITNLALTHKPEELRGFSATPSPPVVPGPVASSMPVAGGEYANRVFSDDVHQLQPQLPQQKQTTDLPSPNSVSRYTIKIPIIIIHHLYVCIVFCFN</sequence>
<evidence type="ECO:0000259" key="2">
    <source>
        <dbReference type="PROSITE" id="PS51745"/>
    </source>
</evidence>
<protein>
    <recommendedName>
        <fullName evidence="2">PB1 domain-containing protein</fullName>
    </recommendedName>
</protein>
<proteinExistence type="predicted"/>
<accession>S8DW70</accession>